<evidence type="ECO:0000256" key="6">
    <source>
        <dbReference type="ARBA" id="ARBA00023139"/>
    </source>
</evidence>
<dbReference type="Gene3D" id="2.50.20.20">
    <property type="match status" value="1"/>
</dbReference>
<evidence type="ECO:0000313" key="9">
    <source>
        <dbReference type="Proteomes" id="UP000467252"/>
    </source>
</evidence>
<protein>
    <submittedName>
        <fullName evidence="8">Lipoarabinomannan carrier protein LprG</fullName>
    </submittedName>
</protein>
<keyword evidence="5" id="KW-0472">Membrane</keyword>
<evidence type="ECO:0000256" key="1">
    <source>
        <dbReference type="ARBA" id="ARBA00004196"/>
    </source>
</evidence>
<keyword evidence="7" id="KW-0449">Lipoprotein</keyword>
<dbReference type="SUPFAM" id="SSF89392">
    <property type="entry name" value="Prokaryotic lipoproteins and lipoprotein localization factors"/>
    <property type="match status" value="1"/>
</dbReference>
<comment type="similarity">
    <text evidence="2">Belongs to the LppX/LprAFG lipoprotein family.</text>
</comment>
<accession>A0A7I7URH3</accession>
<dbReference type="AlphaFoldDB" id="A0A7I7URH3"/>
<keyword evidence="3" id="KW-1003">Cell membrane</keyword>
<dbReference type="Pfam" id="PF07161">
    <property type="entry name" value="LppX_LprAFG"/>
    <property type="match status" value="1"/>
</dbReference>
<evidence type="ECO:0000256" key="7">
    <source>
        <dbReference type="ARBA" id="ARBA00023288"/>
    </source>
</evidence>
<dbReference type="GO" id="GO:0030313">
    <property type="term" value="C:cell envelope"/>
    <property type="evidence" value="ECO:0007669"/>
    <property type="project" value="UniProtKB-SubCell"/>
</dbReference>
<keyword evidence="9" id="KW-1185">Reference proteome</keyword>
<comment type="subcellular location">
    <subcellularLocation>
        <location evidence="1">Cell envelope</location>
    </subcellularLocation>
</comment>
<proteinExistence type="inferred from homology"/>
<keyword evidence="4" id="KW-0732">Signal</keyword>
<evidence type="ECO:0000256" key="4">
    <source>
        <dbReference type="ARBA" id="ARBA00022729"/>
    </source>
</evidence>
<dbReference type="InterPro" id="IPR029046">
    <property type="entry name" value="LolA/LolB/LppX"/>
</dbReference>
<gene>
    <name evidence="8" type="primary">lprG</name>
    <name evidence="8" type="ORF">MPUL_51360</name>
</gene>
<evidence type="ECO:0000256" key="3">
    <source>
        <dbReference type="ARBA" id="ARBA00022475"/>
    </source>
</evidence>
<reference evidence="8 9" key="1">
    <citation type="journal article" date="2019" name="Emerg. Microbes Infect.">
        <title>Comprehensive subspecies identification of 175 nontuberculous mycobacteria species based on 7547 genomic profiles.</title>
        <authorList>
            <person name="Matsumoto Y."/>
            <person name="Kinjo T."/>
            <person name="Motooka D."/>
            <person name="Nabeya D."/>
            <person name="Jung N."/>
            <person name="Uechi K."/>
            <person name="Horii T."/>
            <person name="Iida T."/>
            <person name="Fujita J."/>
            <person name="Nakamura S."/>
        </authorList>
    </citation>
    <scope>NUCLEOTIDE SEQUENCE [LARGE SCALE GENOMIC DNA]</scope>
    <source>
        <strain evidence="8 9">JCM 6370</strain>
    </source>
</reference>
<sequence length="234" mass="24116">MHLMQTRPVAIVAALIAVLALIAGCSKSAESGKDLPDAATLLTQSTETTKNETSVHMRLTVQGEIPGLALESIEGDLTSVPAVAAAGSADLLFMGQRLQGIEFVVVDGILYAAMSAGAFQDFGPAADVYDVSAILNPEIGLANVLANFSDAKAEDRETVNGVETVRVAGTVSAEAVNKIAPQIGATEAVPATAWIAEAGDHALMQITLQTAPEGSITMTFSDWGKPVTVTKPAI</sequence>
<name>A0A7I7URH3_MYCPV</name>
<dbReference type="InterPro" id="IPR009830">
    <property type="entry name" value="LppX/LprAFG"/>
</dbReference>
<dbReference type="Proteomes" id="UP000467252">
    <property type="component" value="Chromosome"/>
</dbReference>
<dbReference type="PROSITE" id="PS51257">
    <property type="entry name" value="PROKAR_LIPOPROTEIN"/>
    <property type="match status" value="1"/>
</dbReference>
<evidence type="ECO:0000313" key="8">
    <source>
        <dbReference type="EMBL" id="BBY83978.1"/>
    </source>
</evidence>
<evidence type="ECO:0000256" key="2">
    <source>
        <dbReference type="ARBA" id="ARBA00009194"/>
    </source>
</evidence>
<dbReference type="CDD" id="cd16334">
    <property type="entry name" value="LppX-like"/>
    <property type="match status" value="1"/>
</dbReference>
<dbReference type="EMBL" id="AP022599">
    <property type="protein sequence ID" value="BBY83978.1"/>
    <property type="molecule type" value="Genomic_DNA"/>
</dbReference>
<keyword evidence="6" id="KW-0564">Palmitate</keyword>
<organism evidence="8 9">
    <name type="scientific">Mycolicibacterium pulveris</name>
    <name type="common">Mycobacterium pulveris</name>
    <dbReference type="NCBI Taxonomy" id="36813"/>
    <lineage>
        <taxon>Bacteria</taxon>
        <taxon>Bacillati</taxon>
        <taxon>Actinomycetota</taxon>
        <taxon>Actinomycetes</taxon>
        <taxon>Mycobacteriales</taxon>
        <taxon>Mycobacteriaceae</taxon>
        <taxon>Mycolicibacterium</taxon>
    </lineage>
</organism>
<evidence type="ECO:0000256" key="5">
    <source>
        <dbReference type="ARBA" id="ARBA00023136"/>
    </source>
</evidence>